<organism evidence="1 2">
    <name type="scientific">Shouchella clausii</name>
    <name type="common">Alkalihalobacillus clausii</name>
    <dbReference type="NCBI Taxonomy" id="79880"/>
    <lineage>
        <taxon>Bacteria</taxon>
        <taxon>Bacillati</taxon>
        <taxon>Bacillota</taxon>
        <taxon>Bacilli</taxon>
        <taxon>Bacillales</taxon>
        <taxon>Bacillaceae</taxon>
        <taxon>Shouchella</taxon>
    </lineage>
</organism>
<dbReference type="EMBL" id="NPBS01000129">
    <property type="protein sequence ID" value="PAF24037.1"/>
    <property type="molecule type" value="Genomic_DNA"/>
</dbReference>
<name>A0A268RV04_SHOCL</name>
<accession>A0A268RV04</accession>
<evidence type="ECO:0008006" key="3">
    <source>
        <dbReference type="Google" id="ProtNLM"/>
    </source>
</evidence>
<protein>
    <recommendedName>
        <fullName evidence="3">Phage shock protein B</fullName>
    </recommendedName>
</protein>
<comment type="caution">
    <text evidence="1">The sequence shown here is derived from an EMBL/GenBank/DDBJ whole genome shotgun (WGS) entry which is preliminary data.</text>
</comment>
<dbReference type="AlphaFoldDB" id="A0A268RV04"/>
<sequence length="67" mass="7911">MMIPWWVLIPLAAILVPVITKHLESRSRLRELEMRQGFGPEIEDIDKKLDQVLAKLDRLEKQCDEKQ</sequence>
<evidence type="ECO:0000313" key="1">
    <source>
        <dbReference type="EMBL" id="PAF24037.1"/>
    </source>
</evidence>
<proteinExistence type="predicted"/>
<reference evidence="1 2" key="1">
    <citation type="submission" date="2017-07" db="EMBL/GenBank/DDBJ databases">
        <title>Isolation and whole genome analysis of endospore-forming bacteria from heroin.</title>
        <authorList>
            <person name="Kalinowski J."/>
            <person name="Ahrens B."/>
            <person name="Al-Dilaimi A."/>
            <person name="Winkler A."/>
            <person name="Wibberg D."/>
            <person name="Schleenbecker U."/>
            <person name="Ruckert C."/>
            <person name="Wolfel R."/>
            <person name="Grass G."/>
        </authorList>
    </citation>
    <scope>NUCLEOTIDE SEQUENCE [LARGE SCALE GENOMIC DNA]</scope>
    <source>
        <strain evidence="1 2">7523-2</strain>
    </source>
</reference>
<gene>
    <name evidence="1" type="ORF">CHH61_20650</name>
</gene>
<evidence type="ECO:0000313" key="2">
    <source>
        <dbReference type="Proteomes" id="UP000216133"/>
    </source>
</evidence>
<dbReference type="Proteomes" id="UP000216133">
    <property type="component" value="Unassembled WGS sequence"/>
</dbReference>